<reference evidence="2 3" key="1">
    <citation type="submission" date="2020-09" db="EMBL/GenBank/DDBJ databases">
        <title>De no assembly of potato wild relative species, Solanum commersonii.</title>
        <authorList>
            <person name="Cho K."/>
        </authorList>
    </citation>
    <scope>NUCLEOTIDE SEQUENCE [LARGE SCALE GENOMIC DNA]</scope>
    <source>
        <strain evidence="2">LZ3.2</strain>
        <tissue evidence="2">Leaf</tissue>
    </source>
</reference>
<evidence type="ECO:0000256" key="1">
    <source>
        <dbReference type="SAM" id="MobiDB-lite"/>
    </source>
</evidence>
<organism evidence="2 3">
    <name type="scientific">Solanum commersonii</name>
    <name type="common">Commerson's wild potato</name>
    <name type="synonym">Commerson's nightshade</name>
    <dbReference type="NCBI Taxonomy" id="4109"/>
    <lineage>
        <taxon>Eukaryota</taxon>
        <taxon>Viridiplantae</taxon>
        <taxon>Streptophyta</taxon>
        <taxon>Embryophyta</taxon>
        <taxon>Tracheophyta</taxon>
        <taxon>Spermatophyta</taxon>
        <taxon>Magnoliopsida</taxon>
        <taxon>eudicotyledons</taxon>
        <taxon>Gunneridae</taxon>
        <taxon>Pentapetalae</taxon>
        <taxon>asterids</taxon>
        <taxon>lamiids</taxon>
        <taxon>Solanales</taxon>
        <taxon>Solanaceae</taxon>
        <taxon>Solanoideae</taxon>
        <taxon>Solaneae</taxon>
        <taxon>Solanum</taxon>
    </lineage>
</organism>
<protein>
    <submittedName>
        <fullName evidence="2">Uncharacterized protein</fullName>
    </submittedName>
</protein>
<dbReference type="Proteomes" id="UP000824120">
    <property type="component" value="Chromosome 7"/>
</dbReference>
<accession>A0A9J5Y706</accession>
<evidence type="ECO:0000313" key="3">
    <source>
        <dbReference type="Proteomes" id="UP000824120"/>
    </source>
</evidence>
<comment type="caution">
    <text evidence="2">The sequence shown here is derived from an EMBL/GenBank/DDBJ whole genome shotgun (WGS) entry which is preliminary data.</text>
</comment>
<dbReference type="AlphaFoldDB" id="A0A9J5Y706"/>
<gene>
    <name evidence="2" type="ORF">H5410_036054</name>
</gene>
<name>A0A9J5Y706_SOLCO</name>
<dbReference type="OrthoDB" id="10445566at2759"/>
<feature type="compositionally biased region" description="Acidic residues" evidence="1">
    <location>
        <begin position="256"/>
        <end position="288"/>
    </location>
</feature>
<dbReference type="EMBL" id="JACXVP010000007">
    <property type="protein sequence ID" value="KAG5594822.1"/>
    <property type="molecule type" value="Genomic_DNA"/>
</dbReference>
<feature type="compositionally biased region" description="Acidic residues" evidence="1">
    <location>
        <begin position="297"/>
        <end position="306"/>
    </location>
</feature>
<proteinExistence type="predicted"/>
<feature type="region of interest" description="Disordered" evidence="1">
    <location>
        <begin position="247"/>
        <end position="306"/>
    </location>
</feature>
<sequence length="306" mass="35285">MELIERYEPLNAQELWTELSHWREDRVEEEFVYLEHNLSQYFSKTLKNPPNDPDGTELFGETVNLGWKSSSPFEVFMDEEPGGNSDDPVVLENLKEKFRHSTIGELTGYYVLAEQQKKYISRFLSKLGIKNIPKDSFHTYFNKNIVSVIKQTNRGFNMLFTARRAPMDFALVEDKSAYRRHQRFIWSTLDSLVRSRAIDDSIRTDVFLAVECRADVEAFRDFINQTMVTHAQYLSRVVKTANRAVRDNEALGGNENENENEEDNEGNENEEDNETENESGNENEEAGPEADPAGLETDQEADSDDV</sequence>
<keyword evidence="3" id="KW-1185">Reference proteome</keyword>
<evidence type="ECO:0000313" key="2">
    <source>
        <dbReference type="EMBL" id="KAG5594822.1"/>
    </source>
</evidence>